<accession>W1P2K7</accession>
<dbReference type="Gramene" id="ERN01889">
    <property type="protein sequence ID" value="ERN01889"/>
    <property type="gene ID" value="AMTR_s00089p00151680"/>
</dbReference>
<dbReference type="AlphaFoldDB" id="W1P2K7"/>
<dbReference type="Proteomes" id="UP000017836">
    <property type="component" value="Unassembled WGS sequence"/>
</dbReference>
<proteinExistence type="predicted"/>
<dbReference type="HOGENOM" id="CLU_2625285_0_0_1"/>
<evidence type="ECO:0000313" key="2">
    <source>
        <dbReference type="Proteomes" id="UP000017836"/>
    </source>
</evidence>
<organism evidence="1 2">
    <name type="scientific">Amborella trichopoda</name>
    <dbReference type="NCBI Taxonomy" id="13333"/>
    <lineage>
        <taxon>Eukaryota</taxon>
        <taxon>Viridiplantae</taxon>
        <taxon>Streptophyta</taxon>
        <taxon>Embryophyta</taxon>
        <taxon>Tracheophyta</taxon>
        <taxon>Spermatophyta</taxon>
        <taxon>Magnoliopsida</taxon>
        <taxon>Amborellales</taxon>
        <taxon>Amborellaceae</taxon>
        <taxon>Amborella</taxon>
    </lineage>
</organism>
<protein>
    <submittedName>
        <fullName evidence="1">Uncharacterized protein</fullName>
    </submittedName>
</protein>
<reference evidence="2" key="1">
    <citation type="journal article" date="2013" name="Science">
        <title>The Amborella genome and the evolution of flowering plants.</title>
        <authorList>
            <consortium name="Amborella Genome Project"/>
        </authorList>
    </citation>
    <scope>NUCLEOTIDE SEQUENCE [LARGE SCALE GENOMIC DNA]</scope>
</reference>
<sequence>MLECYQPFRKVAHRRAVEMVLRIPLKEQGLLIVVVNEEGEHMRDNMDTWSEEEVDFVPPPDVIQPEDVAIMRLMMMNW</sequence>
<gene>
    <name evidence="1" type="ORF">AMTR_s00089p00151680</name>
</gene>
<name>W1P2K7_AMBTC</name>
<keyword evidence="2" id="KW-1185">Reference proteome</keyword>
<dbReference type="EMBL" id="KI394680">
    <property type="protein sequence ID" value="ERN01889.1"/>
    <property type="molecule type" value="Genomic_DNA"/>
</dbReference>
<evidence type="ECO:0000313" key="1">
    <source>
        <dbReference type="EMBL" id="ERN01889.1"/>
    </source>
</evidence>